<gene>
    <name evidence="1" type="ORF">VP01_1622g3</name>
</gene>
<name>A0A0L6VGY3_9BASI</name>
<dbReference type="VEuPathDB" id="FungiDB:VP01_1622g3"/>
<protein>
    <recommendedName>
        <fullName evidence="3">hAT-like transposase RNase-H fold domain-containing protein</fullName>
    </recommendedName>
</protein>
<reference evidence="1 2" key="1">
    <citation type="submission" date="2015-08" db="EMBL/GenBank/DDBJ databases">
        <title>Next Generation Sequencing and Analysis of the Genome of Puccinia sorghi L Schw, the Causal Agent of Maize Common Rust.</title>
        <authorList>
            <person name="Rochi L."/>
            <person name="Burguener G."/>
            <person name="Darino M."/>
            <person name="Turjanski A."/>
            <person name="Kreff E."/>
            <person name="Dieguez M.J."/>
            <person name="Sacco F."/>
        </authorList>
    </citation>
    <scope>NUCLEOTIDE SEQUENCE [LARGE SCALE GENOMIC DNA]</scope>
    <source>
        <strain evidence="1 2">RO10H11247</strain>
    </source>
</reference>
<comment type="caution">
    <text evidence="1">The sequence shown here is derived from an EMBL/GenBank/DDBJ whole genome shotgun (WGS) entry which is preliminary data.</text>
</comment>
<dbReference type="AlphaFoldDB" id="A0A0L6VGY3"/>
<sequence>MLCQTPGSGYNNDTMAKTMHQKLYELEGFDFSWDYDIMHIKCFCHKMALVVNAGLNKLLLHPNSRNLFLDLFPTQIH</sequence>
<dbReference type="EMBL" id="LAVV01006418">
    <property type="protein sequence ID" value="KNZ60036.1"/>
    <property type="molecule type" value="Genomic_DNA"/>
</dbReference>
<evidence type="ECO:0000313" key="2">
    <source>
        <dbReference type="Proteomes" id="UP000037035"/>
    </source>
</evidence>
<evidence type="ECO:0008006" key="3">
    <source>
        <dbReference type="Google" id="ProtNLM"/>
    </source>
</evidence>
<accession>A0A0L6VGY3</accession>
<dbReference type="Proteomes" id="UP000037035">
    <property type="component" value="Unassembled WGS sequence"/>
</dbReference>
<evidence type="ECO:0000313" key="1">
    <source>
        <dbReference type="EMBL" id="KNZ60036.1"/>
    </source>
</evidence>
<organism evidence="1 2">
    <name type="scientific">Puccinia sorghi</name>
    <dbReference type="NCBI Taxonomy" id="27349"/>
    <lineage>
        <taxon>Eukaryota</taxon>
        <taxon>Fungi</taxon>
        <taxon>Dikarya</taxon>
        <taxon>Basidiomycota</taxon>
        <taxon>Pucciniomycotina</taxon>
        <taxon>Pucciniomycetes</taxon>
        <taxon>Pucciniales</taxon>
        <taxon>Pucciniaceae</taxon>
        <taxon>Puccinia</taxon>
    </lineage>
</organism>
<dbReference type="OrthoDB" id="10480708at2759"/>
<proteinExistence type="predicted"/>
<keyword evidence="2" id="KW-1185">Reference proteome</keyword>